<dbReference type="PROSITE" id="PS51257">
    <property type="entry name" value="PROKAR_LIPOPROTEIN"/>
    <property type="match status" value="1"/>
</dbReference>
<sequence length="242" mass="25943">MQGIFRRLASTGLTGLAIASCALMAPDPALALSEQEILEKLESVPVFLIVNGDGQSLTASVGETEEEQVQVPLVFINSIEAENFLAAAAEENSPIVEGAQLAVLPLNEVYSEASSQLDSPDTLVYVPSTQSVQQASQIAQQEFQGVPLYAAVDLEQGQYLLTSDNTLPMFFSLADLQSQVSVLLENNPAMEEVIGVEVTTFEGILRNMAANDPDIDDFLELVQFVPASETLQYLESLSNGGN</sequence>
<dbReference type="AlphaFoldDB" id="A0A0C1Y645"/>
<dbReference type="PANTHER" id="PTHR33926:SF4">
    <property type="entry name" value="PROTEIN TIC 22, CHLOROPLASTIC"/>
    <property type="match status" value="1"/>
</dbReference>
<dbReference type="Pfam" id="PF04278">
    <property type="entry name" value="Tic22"/>
    <property type="match status" value="1"/>
</dbReference>
<evidence type="ECO:0008006" key="2">
    <source>
        <dbReference type="Google" id="ProtNLM"/>
    </source>
</evidence>
<dbReference type="InterPro" id="IPR007378">
    <property type="entry name" value="Tic22-like"/>
</dbReference>
<evidence type="ECO:0000313" key="1">
    <source>
        <dbReference type="EMBL" id="NEV67766.1"/>
    </source>
</evidence>
<reference evidence="1" key="1">
    <citation type="submission" date="2014-11" db="EMBL/GenBank/DDBJ databases">
        <authorList>
            <person name="Malar M.C."/>
            <person name="Sen D."/>
            <person name="Tripathy S."/>
        </authorList>
    </citation>
    <scope>NUCLEOTIDE SEQUENCE</scope>
    <source>
        <strain evidence="1">BDU141951</strain>
    </source>
</reference>
<dbReference type="EMBL" id="JTHE02000003">
    <property type="protein sequence ID" value="NEV67766.1"/>
    <property type="molecule type" value="Genomic_DNA"/>
</dbReference>
<reference evidence="1" key="3">
    <citation type="submission" date="2020-02" db="EMBL/GenBank/DDBJ databases">
        <authorList>
            <person name="Sarangi A.N."/>
            <person name="Ghosh S."/>
            <person name="Mukherjee M."/>
            <person name="Tripathy S."/>
        </authorList>
    </citation>
    <scope>NUCLEOTIDE SEQUENCE</scope>
    <source>
        <strain evidence="1">BDU141951</strain>
    </source>
</reference>
<dbReference type="Gene3D" id="3.40.1350.100">
    <property type="match status" value="1"/>
</dbReference>
<dbReference type="PANTHER" id="PTHR33926">
    <property type="entry name" value="PROTEIN TIC 22, CHLOROPLASTIC"/>
    <property type="match status" value="1"/>
</dbReference>
<dbReference type="GO" id="GO:0015031">
    <property type="term" value="P:protein transport"/>
    <property type="evidence" value="ECO:0007669"/>
    <property type="project" value="InterPro"/>
</dbReference>
<name>A0A0C1Y645_9CYAN</name>
<protein>
    <recommendedName>
        <fullName evidence="2">Tic22 family protein</fullName>
    </recommendedName>
</protein>
<comment type="caution">
    <text evidence="1">The sequence shown here is derived from an EMBL/GenBank/DDBJ whole genome shotgun (WGS) entry which is preliminary data.</text>
</comment>
<accession>A0A0C1Y645</accession>
<gene>
    <name evidence="1" type="ORF">QQ91_011620</name>
</gene>
<reference evidence="1" key="2">
    <citation type="journal article" date="2015" name="Genome Announc.">
        <title>Draft Genome Sequence of Filamentous Marine Cyanobacterium Lyngbya confervoides Strain BDU141951.</title>
        <authorList>
            <person name="Chandrababunaidu M.M."/>
            <person name="Sen D."/>
            <person name="Tripathy S."/>
        </authorList>
    </citation>
    <scope>NUCLEOTIDE SEQUENCE</scope>
    <source>
        <strain evidence="1">BDU141951</strain>
    </source>
</reference>
<organism evidence="1">
    <name type="scientific">Lyngbya confervoides BDU141951</name>
    <dbReference type="NCBI Taxonomy" id="1574623"/>
    <lineage>
        <taxon>Bacteria</taxon>
        <taxon>Bacillati</taxon>
        <taxon>Cyanobacteriota</taxon>
        <taxon>Cyanophyceae</taxon>
        <taxon>Oscillatoriophycideae</taxon>
        <taxon>Oscillatoriales</taxon>
        <taxon>Microcoleaceae</taxon>
        <taxon>Lyngbya</taxon>
    </lineage>
</organism>
<proteinExistence type="predicted"/>